<reference evidence="1 2" key="1">
    <citation type="submission" date="2016-07" db="EMBL/GenBank/DDBJ databases">
        <title>Pervasive Adenine N6-methylation of Active Genes in Fungi.</title>
        <authorList>
            <consortium name="DOE Joint Genome Institute"/>
            <person name="Mondo S.J."/>
            <person name="Dannebaum R.O."/>
            <person name="Kuo R.C."/>
            <person name="Labutti K."/>
            <person name="Haridas S."/>
            <person name="Kuo A."/>
            <person name="Salamov A."/>
            <person name="Ahrendt S.R."/>
            <person name="Lipzen A."/>
            <person name="Sullivan W."/>
            <person name="Andreopoulos W.B."/>
            <person name="Clum A."/>
            <person name="Lindquist E."/>
            <person name="Daum C."/>
            <person name="Ramamoorthy G.K."/>
            <person name="Gryganskyi A."/>
            <person name="Culley D."/>
            <person name="Magnuson J.K."/>
            <person name="James T.Y."/>
            <person name="O'Malley M.A."/>
            <person name="Stajich J.E."/>
            <person name="Spatafora J.W."/>
            <person name="Visel A."/>
            <person name="Grigoriev I.V."/>
        </authorList>
    </citation>
    <scope>NUCLEOTIDE SEQUENCE [LARGE SCALE GENOMIC DNA]</scope>
    <source>
        <strain evidence="1 2">CBS 115471</strain>
    </source>
</reference>
<dbReference type="Proteomes" id="UP000193144">
    <property type="component" value="Unassembled WGS sequence"/>
</dbReference>
<gene>
    <name evidence="1" type="ORF">BCR34DRAFT_171257</name>
</gene>
<proteinExistence type="predicted"/>
<name>A0A1Y1ZZB1_9PLEO</name>
<accession>A0A1Y1ZZB1</accession>
<sequence>MDLIAQVATRRLDLRRHHKFGGRMQSPSRMADTTIPPTLRSLTGCVASQAFPLALANFCAARSWPEPPECLAGSAFDEVEVVRCIMTGVLRRLGQAMKPFQSQLHTSFCTGSLRAAQRLTNIVDIIVAWSIRDGELCFRVGSCANWGAVTARVTALWPSCSPDAARNTGSVGKTFDSCVCTEAPGIA</sequence>
<evidence type="ECO:0000313" key="1">
    <source>
        <dbReference type="EMBL" id="ORY15601.1"/>
    </source>
</evidence>
<comment type="caution">
    <text evidence="1">The sequence shown here is derived from an EMBL/GenBank/DDBJ whole genome shotgun (WGS) entry which is preliminary data.</text>
</comment>
<protein>
    <submittedName>
        <fullName evidence="1">Uncharacterized protein</fullName>
    </submittedName>
</protein>
<evidence type="ECO:0000313" key="2">
    <source>
        <dbReference type="Proteomes" id="UP000193144"/>
    </source>
</evidence>
<organism evidence="1 2">
    <name type="scientific">Clohesyomyces aquaticus</name>
    <dbReference type="NCBI Taxonomy" id="1231657"/>
    <lineage>
        <taxon>Eukaryota</taxon>
        <taxon>Fungi</taxon>
        <taxon>Dikarya</taxon>
        <taxon>Ascomycota</taxon>
        <taxon>Pezizomycotina</taxon>
        <taxon>Dothideomycetes</taxon>
        <taxon>Pleosporomycetidae</taxon>
        <taxon>Pleosporales</taxon>
        <taxon>Lindgomycetaceae</taxon>
        <taxon>Clohesyomyces</taxon>
    </lineage>
</organism>
<dbReference type="EMBL" id="MCFA01000024">
    <property type="protein sequence ID" value="ORY15601.1"/>
    <property type="molecule type" value="Genomic_DNA"/>
</dbReference>
<keyword evidence="2" id="KW-1185">Reference proteome</keyword>
<dbReference type="AlphaFoldDB" id="A0A1Y1ZZB1"/>